<dbReference type="GO" id="GO:0004674">
    <property type="term" value="F:protein serine/threonine kinase activity"/>
    <property type="evidence" value="ECO:0007669"/>
    <property type="project" value="UniProtKB-KW"/>
</dbReference>
<dbReference type="SUPFAM" id="SSF57756">
    <property type="entry name" value="Retrovirus zinc finger-like domains"/>
    <property type="match status" value="1"/>
</dbReference>
<proteinExistence type="predicted"/>
<comment type="caution">
    <text evidence="1">The sequence shown here is derived from an EMBL/GenBank/DDBJ whole genome shotgun (WGS) entry which is preliminary data.</text>
</comment>
<sequence>GYKDKKDDQKNCFNYRKPGHFIADCPDLAYKNKGNKGNSKNDDFRSKMKKSLLATWEDLQKLSDDEKKIQI</sequence>
<name>A0A392V5A3_9FABA</name>
<dbReference type="EMBL" id="LXQA011066887">
    <property type="protein sequence ID" value="MCI83434.1"/>
    <property type="molecule type" value="Genomic_DNA"/>
</dbReference>
<dbReference type="Gene3D" id="4.10.60.10">
    <property type="entry name" value="Zinc finger, CCHC-type"/>
    <property type="match status" value="1"/>
</dbReference>
<keyword evidence="1" id="KW-0723">Serine/threonine-protein kinase</keyword>
<dbReference type="Proteomes" id="UP000265520">
    <property type="component" value="Unassembled WGS sequence"/>
</dbReference>
<evidence type="ECO:0000313" key="2">
    <source>
        <dbReference type="Proteomes" id="UP000265520"/>
    </source>
</evidence>
<keyword evidence="2" id="KW-1185">Reference proteome</keyword>
<keyword evidence="1" id="KW-0418">Kinase</keyword>
<dbReference type="InterPro" id="IPR036875">
    <property type="entry name" value="Znf_CCHC_sf"/>
</dbReference>
<dbReference type="GO" id="GO:0003676">
    <property type="term" value="F:nucleic acid binding"/>
    <property type="evidence" value="ECO:0007669"/>
    <property type="project" value="InterPro"/>
</dbReference>
<evidence type="ECO:0000313" key="1">
    <source>
        <dbReference type="EMBL" id="MCI83434.1"/>
    </source>
</evidence>
<feature type="non-terminal residue" evidence="1">
    <location>
        <position position="1"/>
    </location>
</feature>
<organism evidence="1 2">
    <name type="scientific">Trifolium medium</name>
    <dbReference type="NCBI Taxonomy" id="97028"/>
    <lineage>
        <taxon>Eukaryota</taxon>
        <taxon>Viridiplantae</taxon>
        <taxon>Streptophyta</taxon>
        <taxon>Embryophyta</taxon>
        <taxon>Tracheophyta</taxon>
        <taxon>Spermatophyta</taxon>
        <taxon>Magnoliopsida</taxon>
        <taxon>eudicotyledons</taxon>
        <taxon>Gunneridae</taxon>
        <taxon>Pentapetalae</taxon>
        <taxon>rosids</taxon>
        <taxon>fabids</taxon>
        <taxon>Fabales</taxon>
        <taxon>Fabaceae</taxon>
        <taxon>Papilionoideae</taxon>
        <taxon>50 kb inversion clade</taxon>
        <taxon>NPAAA clade</taxon>
        <taxon>Hologalegina</taxon>
        <taxon>IRL clade</taxon>
        <taxon>Trifolieae</taxon>
        <taxon>Trifolium</taxon>
    </lineage>
</organism>
<reference evidence="1 2" key="1">
    <citation type="journal article" date="2018" name="Front. Plant Sci.">
        <title>Red Clover (Trifolium pratense) and Zigzag Clover (T. medium) - A Picture of Genomic Similarities and Differences.</title>
        <authorList>
            <person name="Dluhosova J."/>
            <person name="Istvanek J."/>
            <person name="Nedelnik J."/>
            <person name="Repkova J."/>
        </authorList>
    </citation>
    <scope>NUCLEOTIDE SEQUENCE [LARGE SCALE GENOMIC DNA]</scope>
    <source>
        <strain evidence="2">cv. 10/8</strain>
        <tissue evidence="1">Leaf</tissue>
    </source>
</reference>
<accession>A0A392V5A3</accession>
<dbReference type="GO" id="GO:0008270">
    <property type="term" value="F:zinc ion binding"/>
    <property type="evidence" value="ECO:0007669"/>
    <property type="project" value="InterPro"/>
</dbReference>
<protein>
    <submittedName>
        <fullName evidence="1">Serine/threonine protein kinase SRPK1</fullName>
    </submittedName>
</protein>
<keyword evidence="1" id="KW-0808">Transferase</keyword>
<dbReference type="AlphaFoldDB" id="A0A392V5A3"/>